<evidence type="ECO:0000313" key="2">
    <source>
        <dbReference type="Proteomes" id="UP000002215"/>
    </source>
</evidence>
<dbReference type="KEGG" id="cpi:Cpin_4601"/>
<organism evidence="1 2">
    <name type="scientific">Chitinophaga pinensis (strain ATCC 43595 / DSM 2588 / LMG 13176 / NBRC 15968 / NCIMB 11800 / UQM 2034)</name>
    <dbReference type="NCBI Taxonomy" id="485918"/>
    <lineage>
        <taxon>Bacteria</taxon>
        <taxon>Pseudomonadati</taxon>
        <taxon>Bacteroidota</taxon>
        <taxon>Chitinophagia</taxon>
        <taxon>Chitinophagales</taxon>
        <taxon>Chitinophagaceae</taxon>
        <taxon>Chitinophaga</taxon>
    </lineage>
</organism>
<dbReference type="OrthoDB" id="9813918at2"/>
<dbReference type="EMBL" id="CP001699">
    <property type="protein sequence ID" value="ACU62042.1"/>
    <property type="molecule type" value="Genomic_DNA"/>
</dbReference>
<reference evidence="1 2" key="2">
    <citation type="journal article" date="2010" name="Stand. Genomic Sci.">
        <title>Complete genome sequence of Chitinophaga pinensis type strain (UQM 2034).</title>
        <authorList>
            <person name="Glavina Del Rio T."/>
            <person name="Abt B."/>
            <person name="Spring S."/>
            <person name="Lapidus A."/>
            <person name="Nolan M."/>
            <person name="Tice H."/>
            <person name="Copeland A."/>
            <person name="Cheng J.F."/>
            <person name="Chen F."/>
            <person name="Bruce D."/>
            <person name="Goodwin L."/>
            <person name="Pitluck S."/>
            <person name="Ivanova N."/>
            <person name="Mavromatis K."/>
            <person name="Mikhailova N."/>
            <person name="Pati A."/>
            <person name="Chen A."/>
            <person name="Palaniappan K."/>
            <person name="Land M."/>
            <person name="Hauser L."/>
            <person name="Chang Y.J."/>
            <person name="Jeffries C.D."/>
            <person name="Chain P."/>
            <person name="Saunders E."/>
            <person name="Detter J.C."/>
            <person name="Brettin T."/>
            <person name="Rohde M."/>
            <person name="Goker M."/>
            <person name="Bristow J."/>
            <person name="Eisen J.A."/>
            <person name="Markowitz V."/>
            <person name="Hugenholtz P."/>
            <person name="Kyrpides N.C."/>
            <person name="Klenk H.P."/>
            <person name="Lucas S."/>
        </authorList>
    </citation>
    <scope>NUCLEOTIDE SEQUENCE [LARGE SCALE GENOMIC DNA]</scope>
    <source>
        <strain evidence="2">ATCC 43595 / DSM 2588 / LMG 13176 / NBRC 15968 / NCIMB 11800 / UQM 2034</strain>
    </source>
</reference>
<proteinExistence type="predicted"/>
<protein>
    <submittedName>
        <fullName evidence="1">Uncharacterized protein</fullName>
    </submittedName>
</protein>
<dbReference type="AlphaFoldDB" id="A0A979G7G8"/>
<gene>
    <name evidence="1" type="ordered locus">Cpin_4601</name>
</gene>
<evidence type="ECO:0000313" key="1">
    <source>
        <dbReference type="EMBL" id="ACU62042.1"/>
    </source>
</evidence>
<sequence>MHRTQKRVYVTSDNGVESGAIPTIFLKLLNINEDALHAEIVKVAYPIQQVAEAIYNSDIPDFYGDFLLR</sequence>
<reference evidence="2" key="1">
    <citation type="submission" date="2009-08" db="EMBL/GenBank/DDBJ databases">
        <title>The complete genome of Chitinophaga pinensis DSM 2588.</title>
        <authorList>
            <consortium name="US DOE Joint Genome Institute (JGI-PGF)"/>
            <person name="Lucas S."/>
            <person name="Copeland A."/>
            <person name="Lapidus A."/>
            <person name="Glavina del Rio T."/>
            <person name="Dalin E."/>
            <person name="Tice H."/>
            <person name="Bruce D."/>
            <person name="Goodwin L."/>
            <person name="Pitluck S."/>
            <person name="Kyrpides N."/>
            <person name="Mavromatis K."/>
            <person name="Ivanova N."/>
            <person name="Mikhailova N."/>
            <person name="Sims D."/>
            <person name="Meinche L."/>
            <person name="Brettin T."/>
            <person name="Detter J.C."/>
            <person name="Han C."/>
            <person name="Larimer F."/>
            <person name="Land M."/>
            <person name="Hauser L."/>
            <person name="Markowitz V."/>
            <person name="Cheng J.-F."/>
            <person name="Hugenholtz P."/>
            <person name="Woyke T."/>
            <person name="Wu D."/>
            <person name="Spring S."/>
            <person name="Klenk H.-P."/>
            <person name="Eisen J.A."/>
        </authorList>
    </citation>
    <scope>NUCLEOTIDE SEQUENCE [LARGE SCALE GENOMIC DNA]</scope>
    <source>
        <strain evidence="2">ATCC 43595 / DSM 2588 / LMG 13176 / NBRC 15968 / NCIMB 11800 / UQM 2034</strain>
    </source>
</reference>
<name>A0A979G7G8_CHIPD</name>
<dbReference type="RefSeq" id="WP_012792210.1">
    <property type="nucleotide sequence ID" value="NC_013132.1"/>
</dbReference>
<dbReference type="Proteomes" id="UP000002215">
    <property type="component" value="Chromosome"/>
</dbReference>
<accession>A0A979G7G8</accession>